<feature type="compositionally biased region" description="Polar residues" evidence="8">
    <location>
        <begin position="582"/>
        <end position="591"/>
    </location>
</feature>
<comment type="function">
    <text evidence="5">Transcription factor that plays a role in early brain development. May activate transcription by interacting directly with the X-box. May activate transcription from CX3CL1 promoter through the X-box during brain development. May be required for neural tube ciliogenesis during embryogenesis.</text>
</comment>
<gene>
    <name evidence="10" type="ORF">Cadr_000017079</name>
</gene>
<evidence type="ECO:0000259" key="9">
    <source>
        <dbReference type="PROSITE" id="PS51526"/>
    </source>
</evidence>
<keyword evidence="4" id="KW-0539">Nucleus</keyword>
<accession>A0A5N4DH57</accession>
<dbReference type="Pfam" id="PF02257">
    <property type="entry name" value="RFX_DNA_binding"/>
    <property type="match status" value="1"/>
</dbReference>
<dbReference type="GO" id="GO:0000981">
    <property type="term" value="F:DNA-binding transcription factor activity, RNA polymerase II-specific"/>
    <property type="evidence" value="ECO:0007669"/>
    <property type="project" value="TreeGrafter"/>
</dbReference>
<dbReference type="InterPro" id="IPR039779">
    <property type="entry name" value="RFX-like"/>
</dbReference>
<keyword evidence="2" id="KW-0238">DNA-binding</keyword>
<feature type="domain" description="RFX-type winged-helix" evidence="9">
    <location>
        <begin position="2"/>
        <end position="79"/>
    </location>
</feature>
<dbReference type="InterPro" id="IPR057321">
    <property type="entry name" value="RFX1-4/6/8-like_BCD"/>
</dbReference>
<dbReference type="Proteomes" id="UP000299084">
    <property type="component" value="Unassembled WGS sequence"/>
</dbReference>
<evidence type="ECO:0000256" key="8">
    <source>
        <dbReference type="SAM" id="MobiDB-lite"/>
    </source>
</evidence>
<dbReference type="GO" id="GO:0000978">
    <property type="term" value="F:RNA polymerase II cis-regulatory region sequence-specific DNA binding"/>
    <property type="evidence" value="ECO:0007669"/>
    <property type="project" value="TreeGrafter"/>
</dbReference>
<evidence type="ECO:0000256" key="2">
    <source>
        <dbReference type="ARBA" id="ARBA00023125"/>
    </source>
</evidence>
<evidence type="ECO:0000256" key="3">
    <source>
        <dbReference type="ARBA" id="ARBA00023163"/>
    </source>
</evidence>
<dbReference type="InterPro" id="IPR036388">
    <property type="entry name" value="WH-like_DNA-bd_sf"/>
</dbReference>
<keyword evidence="3" id="KW-0804">Transcription</keyword>
<keyword evidence="11" id="KW-1185">Reference proteome</keyword>
<dbReference type="Gene3D" id="1.10.10.10">
    <property type="entry name" value="Winged helix-like DNA-binding domain superfamily/Winged helix DNA-binding domain"/>
    <property type="match status" value="1"/>
</dbReference>
<sequence length="601" mass="68496">MGFYFPRLEENYEIAEGVCIPRSALYMHYLDFCEKNDTQPVNAASFGKIIRQQFPQLTTRRLGTRGQSKYHYYGIAVKESSQYYDVMYSKKGAAWVSETGKKEVSKQTVAYSPRSKLGTLLPEFPNVKDLNLPASLPEEKVQSFLLHFWQGMPPHMLPVLGSSTVVNIVGVCDSILYKAISGVLMPTVLQALPDSLTQVIRKFAKQLDEWLKVALHDLPENLRNIKFELSRRFSQILRRQTSLNHLCQASRTVIHSADITFQMLEDWRNVDLNSITKQTLYTMEDSRDEHRKLIIQCKMLYQACFADFKSFQIQLFDLHLKTGCKVLRLPSFYYAETEDKRFVWVLLCLTVYQEFDHLLEEQSPIESYIEWLDTMVDRCVVKVGKLEQKVAAKKQGSLKKVAQQFLLMWSCFGTRVIRDMTLHSAPSFGKATPALPTSKHFLWLHVSNPPLRNTSELEGQVPATDTLKSCQRNKMSLWKREKCKTLSTNAEQGSFHLIHLMFDDYVLYLLESLHCQERASELMRAMKGEGSTAEVREEIILTEAAPPTPSPVPSFSPAKSAASMEVPPPSSPASNPSPEYTGLSTTGNEQSLKGIEWEVDV</sequence>
<feature type="region of interest" description="Disordered" evidence="8">
    <location>
        <begin position="542"/>
        <end position="601"/>
    </location>
</feature>
<comment type="caution">
    <text evidence="10">The sequence shown here is derived from an EMBL/GenBank/DDBJ whole genome shotgun (WGS) entry which is preliminary data.</text>
</comment>
<name>A0A5N4DH57_CAMDR</name>
<dbReference type="PANTHER" id="PTHR12619:SF31">
    <property type="entry name" value="TRANSCRIPTION FACTOR RFX4"/>
    <property type="match status" value="1"/>
</dbReference>
<keyword evidence="1" id="KW-0805">Transcription regulation</keyword>
<evidence type="ECO:0000256" key="5">
    <source>
        <dbReference type="ARBA" id="ARBA00053964"/>
    </source>
</evidence>
<dbReference type="FunFam" id="1.10.10.10:FF:000178">
    <property type="entry name" value="Putative Transcription factor RFX4"/>
    <property type="match status" value="1"/>
</dbReference>
<dbReference type="PANTHER" id="PTHR12619">
    <property type="entry name" value="RFX TRANSCRIPTION FACTOR FAMILY"/>
    <property type="match status" value="1"/>
</dbReference>
<evidence type="ECO:0000313" key="10">
    <source>
        <dbReference type="EMBL" id="KAB1270445.1"/>
    </source>
</evidence>
<evidence type="ECO:0000256" key="4">
    <source>
        <dbReference type="ARBA" id="ARBA00023242"/>
    </source>
</evidence>
<proteinExistence type="predicted"/>
<evidence type="ECO:0000256" key="1">
    <source>
        <dbReference type="ARBA" id="ARBA00023015"/>
    </source>
</evidence>
<reference evidence="10 11" key="1">
    <citation type="journal article" date="2019" name="Mol. Ecol. Resour.">
        <title>Improving Illumina assemblies with Hi-C and long reads: an example with the North African dromedary.</title>
        <authorList>
            <person name="Elbers J.P."/>
            <person name="Rogers M.F."/>
            <person name="Perelman P.L."/>
            <person name="Proskuryakova A.A."/>
            <person name="Serdyukova N.A."/>
            <person name="Johnson W.E."/>
            <person name="Horin P."/>
            <person name="Corander J."/>
            <person name="Murphy D."/>
            <person name="Burger P.A."/>
        </authorList>
    </citation>
    <scope>NUCLEOTIDE SEQUENCE [LARGE SCALE GENOMIC DNA]</scope>
    <source>
        <strain evidence="10">Drom800</strain>
        <tissue evidence="10">Blood</tissue>
    </source>
</reference>
<protein>
    <recommendedName>
        <fullName evidence="6">Transcription factor RFX4</fullName>
    </recommendedName>
    <alternativeName>
        <fullName evidence="7">Regulatory factor X 4</fullName>
    </alternativeName>
</protein>
<dbReference type="SUPFAM" id="SSF46785">
    <property type="entry name" value="Winged helix' DNA-binding domain"/>
    <property type="match status" value="1"/>
</dbReference>
<dbReference type="PROSITE" id="PS51526">
    <property type="entry name" value="RFX_DBD"/>
    <property type="match status" value="1"/>
</dbReference>
<dbReference type="EMBL" id="JWIN03000012">
    <property type="protein sequence ID" value="KAB1270445.1"/>
    <property type="molecule type" value="Genomic_DNA"/>
</dbReference>
<evidence type="ECO:0000256" key="7">
    <source>
        <dbReference type="ARBA" id="ARBA00077098"/>
    </source>
</evidence>
<dbReference type="AlphaFoldDB" id="A0A5N4DH57"/>
<dbReference type="Pfam" id="PF25340">
    <property type="entry name" value="BCD_RFX"/>
    <property type="match status" value="3"/>
</dbReference>
<evidence type="ECO:0000313" key="11">
    <source>
        <dbReference type="Proteomes" id="UP000299084"/>
    </source>
</evidence>
<dbReference type="InterPro" id="IPR003150">
    <property type="entry name" value="DNA-bd_RFX"/>
</dbReference>
<organism evidence="10 11">
    <name type="scientific">Camelus dromedarius</name>
    <name type="common">Dromedary</name>
    <name type="synonym">Arabian camel</name>
    <dbReference type="NCBI Taxonomy" id="9838"/>
    <lineage>
        <taxon>Eukaryota</taxon>
        <taxon>Metazoa</taxon>
        <taxon>Chordata</taxon>
        <taxon>Craniata</taxon>
        <taxon>Vertebrata</taxon>
        <taxon>Euteleostomi</taxon>
        <taxon>Mammalia</taxon>
        <taxon>Eutheria</taxon>
        <taxon>Laurasiatheria</taxon>
        <taxon>Artiodactyla</taxon>
        <taxon>Tylopoda</taxon>
        <taxon>Camelidae</taxon>
        <taxon>Camelus</taxon>
    </lineage>
</organism>
<dbReference type="InterPro" id="IPR036390">
    <property type="entry name" value="WH_DNA-bd_sf"/>
</dbReference>
<evidence type="ECO:0000256" key="6">
    <source>
        <dbReference type="ARBA" id="ARBA00070413"/>
    </source>
</evidence>